<dbReference type="CDD" id="cd00130">
    <property type="entry name" value="PAS"/>
    <property type="match status" value="2"/>
</dbReference>
<evidence type="ECO:0000256" key="4">
    <source>
        <dbReference type="ARBA" id="ARBA00022679"/>
    </source>
</evidence>
<keyword evidence="5" id="KW-0418">Kinase</keyword>
<dbReference type="PANTHER" id="PTHR43304:SF1">
    <property type="entry name" value="PAC DOMAIN-CONTAINING PROTEIN"/>
    <property type="match status" value="1"/>
</dbReference>
<comment type="caution">
    <text evidence="9">The sequence shown here is derived from an EMBL/GenBank/DDBJ whole genome shotgun (WGS) entry which is preliminary data.</text>
</comment>
<dbReference type="InterPro" id="IPR052162">
    <property type="entry name" value="Sensor_kinase/Photoreceptor"/>
</dbReference>
<dbReference type="Proteomes" id="UP000249393">
    <property type="component" value="Unassembled WGS sequence"/>
</dbReference>
<feature type="domain" description="PAS" evidence="7">
    <location>
        <begin position="74"/>
        <end position="144"/>
    </location>
</feature>
<feature type="region of interest" description="Disordered" evidence="6">
    <location>
        <begin position="296"/>
        <end position="334"/>
    </location>
</feature>
<proteinExistence type="predicted"/>
<dbReference type="PROSITE" id="PS50112">
    <property type="entry name" value="PAS"/>
    <property type="match status" value="2"/>
</dbReference>
<dbReference type="InterPro" id="IPR000700">
    <property type="entry name" value="PAS-assoc_C"/>
</dbReference>
<evidence type="ECO:0000256" key="2">
    <source>
        <dbReference type="ARBA" id="ARBA00012438"/>
    </source>
</evidence>
<dbReference type="FunFam" id="3.30.450.20:FF:000099">
    <property type="entry name" value="Sensory box sensor histidine kinase"/>
    <property type="match status" value="1"/>
</dbReference>
<evidence type="ECO:0000313" key="10">
    <source>
        <dbReference type="Proteomes" id="UP000249393"/>
    </source>
</evidence>
<keyword evidence="3" id="KW-0597">Phosphoprotein</keyword>
<accession>A0A2W5V553</accession>
<evidence type="ECO:0000259" key="8">
    <source>
        <dbReference type="PROSITE" id="PS50113"/>
    </source>
</evidence>
<feature type="domain" description="PAC" evidence="8">
    <location>
        <begin position="147"/>
        <end position="199"/>
    </location>
</feature>
<dbReference type="InterPro" id="IPR013655">
    <property type="entry name" value="PAS_fold_3"/>
</dbReference>
<dbReference type="AlphaFoldDB" id="A0A2W5V553"/>
<organism evidence="9 10">
    <name type="scientific">Caulobacter segnis</name>
    <dbReference type="NCBI Taxonomy" id="88688"/>
    <lineage>
        <taxon>Bacteria</taxon>
        <taxon>Pseudomonadati</taxon>
        <taxon>Pseudomonadota</taxon>
        <taxon>Alphaproteobacteria</taxon>
        <taxon>Caulobacterales</taxon>
        <taxon>Caulobacteraceae</taxon>
        <taxon>Caulobacter</taxon>
    </lineage>
</organism>
<protein>
    <recommendedName>
        <fullName evidence="2">histidine kinase</fullName>
        <ecNumber evidence="2">2.7.13.3</ecNumber>
    </recommendedName>
</protein>
<keyword evidence="4" id="KW-0808">Transferase</keyword>
<evidence type="ECO:0000256" key="6">
    <source>
        <dbReference type="SAM" id="MobiDB-lite"/>
    </source>
</evidence>
<evidence type="ECO:0000256" key="1">
    <source>
        <dbReference type="ARBA" id="ARBA00000085"/>
    </source>
</evidence>
<dbReference type="InterPro" id="IPR035965">
    <property type="entry name" value="PAS-like_dom_sf"/>
</dbReference>
<dbReference type="EC" id="2.7.13.3" evidence="2"/>
<feature type="domain" description="PAS" evidence="7">
    <location>
        <begin position="207"/>
        <end position="277"/>
    </location>
</feature>
<evidence type="ECO:0000259" key="7">
    <source>
        <dbReference type="PROSITE" id="PS50112"/>
    </source>
</evidence>
<dbReference type="NCBIfam" id="TIGR00229">
    <property type="entry name" value="sensory_box"/>
    <property type="match status" value="1"/>
</dbReference>
<dbReference type="InterPro" id="IPR000014">
    <property type="entry name" value="PAS"/>
</dbReference>
<evidence type="ECO:0000313" key="9">
    <source>
        <dbReference type="EMBL" id="PZR30465.1"/>
    </source>
</evidence>
<evidence type="ECO:0000256" key="3">
    <source>
        <dbReference type="ARBA" id="ARBA00022553"/>
    </source>
</evidence>
<evidence type="ECO:0000256" key="5">
    <source>
        <dbReference type="ARBA" id="ARBA00022777"/>
    </source>
</evidence>
<dbReference type="PANTHER" id="PTHR43304">
    <property type="entry name" value="PHYTOCHROME-LIKE PROTEIN CPH1"/>
    <property type="match status" value="1"/>
</dbReference>
<dbReference type="SUPFAM" id="SSF55785">
    <property type="entry name" value="PYP-like sensor domain (PAS domain)"/>
    <property type="match status" value="2"/>
</dbReference>
<gene>
    <name evidence="9" type="ORF">DI526_22435</name>
</gene>
<dbReference type="SMART" id="SM00086">
    <property type="entry name" value="PAC"/>
    <property type="match status" value="1"/>
</dbReference>
<dbReference type="PROSITE" id="PS50113">
    <property type="entry name" value="PAC"/>
    <property type="match status" value="1"/>
</dbReference>
<dbReference type="GO" id="GO:0004673">
    <property type="term" value="F:protein histidine kinase activity"/>
    <property type="evidence" value="ECO:0007669"/>
    <property type="project" value="UniProtKB-EC"/>
</dbReference>
<reference evidence="9 10" key="1">
    <citation type="submission" date="2017-08" db="EMBL/GenBank/DDBJ databases">
        <title>Infants hospitalized years apart are colonized by the same room-sourced microbial strains.</title>
        <authorList>
            <person name="Brooks B."/>
            <person name="Olm M.R."/>
            <person name="Firek B.A."/>
            <person name="Baker R."/>
            <person name="Thomas B.C."/>
            <person name="Morowitz M.J."/>
            <person name="Banfield J.F."/>
        </authorList>
    </citation>
    <scope>NUCLEOTIDE SEQUENCE [LARGE SCALE GENOMIC DNA]</scope>
    <source>
        <strain evidence="9">S2_003_000_R2_4</strain>
    </source>
</reference>
<dbReference type="Gene3D" id="3.30.450.20">
    <property type="entry name" value="PAS domain"/>
    <property type="match status" value="2"/>
</dbReference>
<comment type="catalytic activity">
    <reaction evidence="1">
        <text>ATP + protein L-histidine = ADP + protein N-phospho-L-histidine.</text>
        <dbReference type="EC" id="2.7.13.3"/>
    </reaction>
</comment>
<dbReference type="SMART" id="SM00091">
    <property type="entry name" value="PAS"/>
    <property type="match status" value="2"/>
</dbReference>
<name>A0A2W5V553_9CAUL</name>
<dbReference type="EMBL" id="QFQZ01000134">
    <property type="protein sequence ID" value="PZR30465.1"/>
    <property type="molecule type" value="Genomic_DNA"/>
</dbReference>
<dbReference type="Pfam" id="PF08447">
    <property type="entry name" value="PAS_3"/>
    <property type="match status" value="1"/>
</dbReference>
<sequence length="334" mass="37639">MNLLRCPLGVGASLGEIIAGASRPDFPDAIELAKLKIASAQTSLACREVRELSDRRPPDDPREKPISAEALAENEWRLHLTINTIPAMAWSTTPDGLLDFCNQNFVDYVGWTAEEIGGQGFWPIFHPDDVDYLLAAWQEIMATKRPRPVECRMRRADGECRWFVLRQNPLLDAQGNVIKWYGVGTDIEDRKRAEAALETAQAALRASEQNLDLIINSLPVLVWSARPDGSADFINRSWRDYAGEPADKILEWGFLDLYHPDDVPQMMETWTRDITHSRLASSRRGVESRRRPAGCWRWRRSAPTAPRLGRGPGRDTRPPRPRPTSVPATQPGRA</sequence>
<dbReference type="InterPro" id="IPR001610">
    <property type="entry name" value="PAC"/>
</dbReference>